<keyword evidence="8" id="KW-1185">Reference proteome</keyword>
<evidence type="ECO:0000313" key="7">
    <source>
        <dbReference type="EMBL" id="MBP2023287.1"/>
    </source>
</evidence>
<dbReference type="Proteomes" id="UP001519308">
    <property type="component" value="Unassembled WGS sequence"/>
</dbReference>
<name>A0ABS4K684_9CLOT</name>
<evidence type="ECO:0000256" key="2">
    <source>
        <dbReference type="ARBA" id="ARBA00022475"/>
    </source>
</evidence>
<proteinExistence type="predicted"/>
<accession>A0ABS4K684</accession>
<keyword evidence="4 6" id="KW-1133">Transmembrane helix</keyword>
<evidence type="ECO:0000256" key="5">
    <source>
        <dbReference type="ARBA" id="ARBA00023136"/>
    </source>
</evidence>
<feature type="transmembrane region" description="Helical" evidence="6">
    <location>
        <begin position="16"/>
        <end position="37"/>
    </location>
</feature>
<evidence type="ECO:0000256" key="6">
    <source>
        <dbReference type="SAM" id="Phobius"/>
    </source>
</evidence>
<evidence type="ECO:0000256" key="1">
    <source>
        <dbReference type="ARBA" id="ARBA00004651"/>
    </source>
</evidence>
<protein>
    <submittedName>
        <fullName evidence="7">Na+-driven multidrug efflux pump</fullName>
    </submittedName>
</protein>
<dbReference type="Pfam" id="PF01554">
    <property type="entry name" value="MatE"/>
    <property type="match status" value="1"/>
</dbReference>
<keyword evidence="2" id="KW-1003">Cell membrane</keyword>
<dbReference type="PANTHER" id="PTHR43823">
    <property type="entry name" value="SPORULATION PROTEIN YKVU"/>
    <property type="match status" value="1"/>
</dbReference>
<organism evidence="7 8">
    <name type="scientific">Clostridium punense</name>
    <dbReference type="NCBI Taxonomy" id="1054297"/>
    <lineage>
        <taxon>Bacteria</taxon>
        <taxon>Bacillati</taxon>
        <taxon>Bacillota</taxon>
        <taxon>Clostridia</taxon>
        <taxon>Eubacteriales</taxon>
        <taxon>Clostridiaceae</taxon>
        <taxon>Clostridium</taxon>
    </lineage>
</organism>
<comment type="caution">
    <text evidence="7">The sequence shown here is derived from an EMBL/GenBank/DDBJ whole genome shotgun (WGS) entry which is preliminary data.</text>
</comment>
<gene>
    <name evidence="7" type="ORF">J2Z44_003124</name>
</gene>
<reference evidence="7 8" key="1">
    <citation type="submission" date="2021-03" db="EMBL/GenBank/DDBJ databases">
        <title>Genomic Encyclopedia of Type Strains, Phase IV (KMG-IV): sequencing the most valuable type-strain genomes for metagenomic binning, comparative biology and taxonomic classification.</title>
        <authorList>
            <person name="Goeker M."/>
        </authorList>
    </citation>
    <scope>NUCLEOTIDE SEQUENCE [LARGE SCALE GENOMIC DNA]</scope>
    <source>
        <strain evidence="7 8">DSM 28650</strain>
    </source>
</reference>
<dbReference type="PANTHER" id="PTHR43823:SF3">
    <property type="entry name" value="MULTIDRUG EXPORT PROTEIN MEPA"/>
    <property type="match status" value="1"/>
</dbReference>
<keyword evidence="5 6" id="KW-0472">Membrane</keyword>
<evidence type="ECO:0000256" key="3">
    <source>
        <dbReference type="ARBA" id="ARBA00022692"/>
    </source>
</evidence>
<sequence>MNTSVDRLGQERVGKLLFSLAVPAIAAQLVNMLYNIVDRIYIGHIPNIGSEALTGVGVTFPIIMIISAFSALIGI</sequence>
<evidence type="ECO:0000313" key="8">
    <source>
        <dbReference type="Proteomes" id="UP001519308"/>
    </source>
</evidence>
<evidence type="ECO:0000256" key="4">
    <source>
        <dbReference type="ARBA" id="ARBA00022989"/>
    </source>
</evidence>
<feature type="transmembrane region" description="Helical" evidence="6">
    <location>
        <begin position="52"/>
        <end position="73"/>
    </location>
</feature>
<dbReference type="InterPro" id="IPR051327">
    <property type="entry name" value="MATE_MepA_subfamily"/>
</dbReference>
<keyword evidence="3 6" id="KW-0812">Transmembrane</keyword>
<dbReference type="EMBL" id="JAGGLL010000026">
    <property type="protein sequence ID" value="MBP2023287.1"/>
    <property type="molecule type" value="Genomic_DNA"/>
</dbReference>
<comment type="subcellular location">
    <subcellularLocation>
        <location evidence="1">Cell membrane</location>
        <topology evidence="1">Multi-pass membrane protein</topology>
    </subcellularLocation>
</comment>
<dbReference type="InterPro" id="IPR002528">
    <property type="entry name" value="MATE_fam"/>
</dbReference>